<evidence type="ECO:0000259" key="9">
    <source>
        <dbReference type="PROSITE" id="PS51755"/>
    </source>
</evidence>
<keyword evidence="2" id="KW-0902">Two-component regulatory system</keyword>
<dbReference type="PANTHER" id="PTHR48111:SF22">
    <property type="entry name" value="REGULATOR OF RPOS"/>
    <property type="match status" value="1"/>
</dbReference>
<evidence type="ECO:0000259" key="8">
    <source>
        <dbReference type="PROSITE" id="PS50110"/>
    </source>
</evidence>
<evidence type="ECO:0000256" key="2">
    <source>
        <dbReference type="ARBA" id="ARBA00023012"/>
    </source>
</evidence>
<proteinExistence type="predicted"/>
<evidence type="ECO:0000256" key="6">
    <source>
        <dbReference type="PROSITE-ProRule" id="PRU00169"/>
    </source>
</evidence>
<dbReference type="Gene3D" id="1.10.10.10">
    <property type="entry name" value="Winged helix-like DNA-binding domain superfamily/Winged helix DNA-binding domain"/>
    <property type="match status" value="1"/>
</dbReference>
<dbReference type="Pfam" id="PF00072">
    <property type="entry name" value="Response_reg"/>
    <property type="match status" value="1"/>
</dbReference>
<dbReference type="InterPro" id="IPR001789">
    <property type="entry name" value="Sig_transdc_resp-reg_receiver"/>
</dbReference>
<dbReference type="GO" id="GO:0006355">
    <property type="term" value="P:regulation of DNA-templated transcription"/>
    <property type="evidence" value="ECO:0007669"/>
    <property type="project" value="InterPro"/>
</dbReference>
<dbReference type="SUPFAM" id="SSF52172">
    <property type="entry name" value="CheY-like"/>
    <property type="match status" value="1"/>
</dbReference>
<dbReference type="InterPro" id="IPR016032">
    <property type="entry name" value="Sig_transdc_resp-reg_C-effctor"/>
</dbReference>
<organism evidence="10 11">
    <name type="scientific">Candidatus Woesebacteria bacterium GW2011_GWF2_46_8</name>
    <dbReference type="NCBI Taxonomy" id="1618604"/>
    <lineage>
        <taxon>Bacteria</taxon>
        <taxon>Candidatus Woeseibacteriota</taxon>
    </lineage>
</organism>
<evidence type="ECO:0000313" key="11">
    <source>
        <dbReference type="Proteomes" id="UP000034831"/>
    </source>
</evidence>
<dbReference type="GO" id="GO:0032993">
    <property type="term" value="C:protein-DNA complex"/>
    <property type="evidence" value="ECO:0007669"/>
    <property type="project" value="TreeGrafter"/>
</dbReference>
<keyword evidence="4 7" id="KW-0238">DNA-binding</keyword>
<gene>
    <name evidence="10" type="ORF">UX67_C0002G0030</name>
</gene>
<feature type="modified residue" description="4-aspartylphosphate" evidence="6">
    <location>
        <position position="51"/>
    </location>
</feature>
<comment type="caution">
    <text evidence="10">The sequence shown here is derived from an EMBL/GenBank/DDBJ whole genome shotgun (WGS) entry which is preliminary data.</text>
</comment>
<feature type="domain" description="OmpR/PhoB-type" evidence="9">
    <location>
        <begin position="125"/>
        <end position="223"/>
    </location>
</feature>
<dbReference type="PROSITE" id="PS50110">
    <property type="entry name" value="RESPONSE_REGULATORY"/>
    <property type="match status" value="1"/>
</dbReference>
<dbReference type="InterPro" id="IPR036388">
    <property type="entry name" value="WH-like_DNA-bd_sf"/>
</dbReference>
<dbReference type="Pfam" id="PF00486">
    <property type="entry name" value="Trans_reg_C"/>
    <property type="match status" value="1"/>
</dbReference>
<dbReference type="SUPFAM" id="SSF46894">
    <property type="entry name" value="C-terminal effector domain of the bipartite response regulators"/>
    <property type="match status" value="1"/>
</dbReference>
<dbReference type="PANTHER" id="PTHR48111">
    <property type="entry name" value="REGULATOR OF RPOS"/>
    <property type="match status" value="1"/>
</dbReference>
<keyword evidence="1 6" id="KW-0597">Phosphoprotein</keyword>
<evidence type="ECO:0000256" key="4">
    <source>
        <dbReference type="ARBA" id="ARBA00023125"/>
    </source>
</evidence>
<dbReference type="InterPro" id="IPR001867">
    <property type="entry name" value="OmpR/PhoB-type_DNA-bd"/>
</dbReference>
<evidence type="ECO:0000256" key="7">
    <source>
        <dbReference type="PROSITE-ProRule" id="PRU01091"/>
    </source>
</evidence>
<evidence type="ECO:0000313" key="10">
    <source>
        <dbReference type="EMBL" id="KKU49345.1"/>
    </source>
</evidence>
<name>A0A0G1TVD2_9BACT</name>
<dbReference type="InterPro" id="IPR011006">
    <property type="entry name" value="CheY-like_superfamily"/>
</dbReference>
<dbReference type="Proteomes" id="UP000034831">
    <property type="component" value="Unassembled WGS sequence"/>
</dbReference>
<dbReference type="Gene3D" id="3.40.50.2300">
    <property type="match status" value="1"/>
</dbReference>
<sequence length="223" mass="24975">MRILLVEDDPKILDDLARLLTENGYVVDKQSTLEGAIDQATSSEHDCIVLDRGLPDGDGLELVKTLQEEDIKTPVLVLTAKNSAKELVKGLDIGADDYLGKPFGIDELLARIRGLIRRGGSDKTLPVLSALDLELDTNTTTVKRAGKMIALSPKEYAMLHYLLVNKNRTIDRIDLLTHVWGDEIDLFSNTVDVHVRYLRRKIDDKHAKKLIRTVRGKGYMLCE</sequence>
<evidence type="ECO:0000256" key="5">
    <source>
        <dbReference type="ARBA" id="ARBA00023163"/>
    </source>
</evidence>
<dbReference type="Gene3D" id="6.10.250.690">
    <property type="match status" value="1"/>
</dbReference>
<reference evidence="10 11" key="1">
    <citation type="journal article" date="2015" name="Nature">
        <title>rRNA introns, odd ribosomes, and small enigmatic genomes across a large radiation of phyla.</title>
        <authorList>
            <person name="Brown C.T."/>
            <person name="Hug L.A."/>
            <person name="Thomas B.C."/>
            <person name="Sharon I."/>
            <person name="Castelle C.J."/>
            <person name="Singh A."/>
            <person name="Wilkins M.J."/>
            <person name="Williams K.H."/>
            <person name="Banfield J.F."/>
        </authorList>
    </citation>
    <scope>NUCLEOTIDE SEQUENCE [LARGE SCALE GENOMIC DNA]</scope>
</reference>
<accession>A0A0G1TVD2</accession>
<dbReference type="SMART" id="SM00448">
    <property type="entry name" value="REC"/>
    <property type="match status" value="1"/>
</dbReference>
<dbReference type="AlphaFoldDB" id="A0A0G1TVD2"/>
<dbReference type="EMBL" id="LCNC01000002">
    <property type="protein sequence ID" value="KKU49345.1"/>
    <property type="molecule type" value="Genomic_DNA"/>
</dbReference>
<dbReference type="InterPro" id="IPR039420">
    <property type="entry name" value="WalR-like"/>
</dbReference>
<keyword evidence="5" id="KW-0804">Transcription</keyword>
<dbReference type="SMART" id="SM00862">
    <property type="entry name" value="Trans_reg_C"/>
    <property type="match status" value="1"/>
</dbReference>
<keyword evidence="3" id="KW-0805">Transcription regulation</keyword>
<dbReference type="PROSITE" id="PS51755">
    <property type="entry name" value="OMPR_PHOB"/>
    <property type="match status" value="1"/>
</dbReference>
<feature type="domain" description="Response regulatory" evidence="8">
    <location>
        <begin position="2"/>
        <end position="116"/>
    </location>
</feature>
<protein>
    <submittedName>
        <fullName evidence="10">Two component transcriptional regulator, winged helix family</fullName>
    </submittedName>
</protein>
<dbReference type="GO" id="GO:0000156">
    <property type="term" value="F:phosphorelay response regulator activity"/>
    <property type="evidence" value="ECO:0007669"/>
    <property type="project" value="TreeGrafter"/>
</dbReference>
<evidence type="ECO:0000256" key="1">
    <source>
        <dbReference type="ARBA" id="ARBA00022553"/>
    </source>
</evidence>
<dbReference type="GO" id="GO:0005829">
    <property type="term" value="C:cytosol"/>
    <property type="evidence" value="ECO:0007669"/>
    <property type="project" value="TreeGrafter"/>
</dbReference>
<feature type="DNA-binding region" description="OmpR/PhoB-type" evidence="7">
    <location>
        <begin position="125"/>
        <end position="223"/>
    </location>
</feature>
<evidence type="ECO:0000256" key="3">
    <source>
        <dbReference type="ARBA" id="ARBA00023015"/>
    </source>
</evidence>
<dbReference type="FunFam" id="1.10.10.10:FF:000005">
    <property type="entry name" value="Two-component system response regulator"/>
    <property type="match status" value="1"/>
</dbReference>
<dbReference type="CDD" id="cd00383">
    <property type="entry name" value="trans_reg_C"/>
    <property type="match status" value="1"/>
</dbReference>
<dbReference type="GO" id="GO:0000976">
    <property type="term" value="F:transcription cis-regulatory region binding"/>
    <property type="evidence" value="ECO:0007669"/>
    <property type="project" value="TreeGrafter"/>
</dbReference>